<dbReference type="InterPro" id="IPR021565">
    <property type="entry name" value="Rbsn_Rab-bd"/>
</dbReference>
<feature type="compositionally biased region" description="Low complexity" evidence="6">
    <location>
        <begin position="579"/>
        <end position="599"/>
    </location>
</feature>
<feature type="compositionally biased region" description="Low complexity" evidence="6">
    <location>
        <begin position="55"/>
        <end position="66"/>
    </location>
</feature>
<keyword evidence="1" id="KW-0479">Metal-binding</keyword>
<keyword evidence="8" id="KW-0121">Carboxypeptidase</keyword>
<feature type="compositionally biased region" description="Pro residues" evidence="6">
    <location>
        <begin position="1651"/>
        <end position="1660"/>
    </location>
</feature>
<evidence type="ECO:0000256" key="6">
    <source>
        <dbReference type="SAM" id="MobiDB-lite"/>
    </source>
</evidence>
<feature type="region of interest" description="Disordered" evidence="6">
    <location>
        <begin position="885"/>
        <end position="905"/>
    </location>
</feature>
<dbReference type="EMBL" id="JAAAJA010000663">
    <property type="protein sequence ID" value="KAG0250650.1"/>
    <property type="molecule type" value="Genomic_DNA"/>
</dbReference>
<feature type="compositionally biased region" description="Basic and acidic residues" evidence="6">
    <location>
        <begin position="1169"/>
        <end position="1183"/>
    </location>
</feature>
<dbReference type="Pfam" id="PF11464">
    <property type="entry name" value="Rbsn"/>
    <property type="match status" value="1"/>
</dbReference>
<feature type="coiled-coil region" evidence="5">
    <location>
        <begin position="632"/>
        <end position="659"/>
    </location>
</feature>
<evidence type="ECO:0000256" key="5">
    <source>
        <dbReference type="SAM" id="Coils"/>
    </source>
</evidence>
<dbReference type="CDD" id="cd15737">
    <property type="entry name" value="FYVE2_Vac1p_like"/>
    <property type="match status" value="1"/>
</dbReference>
<dbReference type="Gene3D" id="4.10.860.20">
    <property type="entry name" value="Rabenosyn, Rab binding domain"/>
    <property type="match status" value="1"/>
</dbReference>
<feature type="region of interest" description="Disordered" evidence="6">
    <location>
        <begin position="1"/>
        <end position="98"/>
    </location>
</feature>
<feature type="compositionally biased region" description="Polar residues" evidence="6">
    <location>
        <begin position="1632"/>
        <end position="1646"/>
    </location>
</feature>
<feature type="coiled-coil region" evidence="5">
    <location>
        <begin position="1522"/>
        <end position="1619"/>
    </location>
</feature>
<evidence type="ECO:0000313" key="9">
    <source>
        <dbReference type="Proteomes" id="UP000726737"/>
    </source>
</evidence>
<dbReference type="PROSITE" id="PS00028">
    <property type="entry name" value="ZINC_FINGER_C2H2_1"/>
    <property type="match status" value="1"/>
</dbReference>
<dbReference type="PANTHER" id="PTHR23164">
    <property type="entry name" value="EARLY ENDOSOME ANTIGEN 1"/>
    <property type="match status" value="1"/>
</dbReference>
<dbReference type="Pfam" id="PF01363">
    <property type="entry name" value="FYVE"/>
    <property type="match status" value="2"/>
</dbReference>
<protein>
    <submittedName>
        <fullName evidence="8">Carboxypeptidase Y-deficient</fullName>
    </submittedName>
</protein>
<keyword evidence="8" id="KW-0645">Protease</keyword>
<reference evidence="8" key="1">
    <citation type="journal article" date="2020" name="Fungal Divers.">
        <title>Resolving the Mortierellaceae phylogeny through synthesis of multi-gene phylogenetics and phylogenomics.</title>
        <authorList>
            <person name="Vandepol N."/>
            <person name="Liber J."/>
            <person name="Desiro A."/>
            <person name="Na H."/>
            <person name="Kennedy M."/>
            <person name="Barry K."/>
            <person name="Grigoriev I.V."/>
            <person name="Miller A.N."/>
            <person name="O'Donnell K."/>
            <person name="Stajich J.E."/>
            <person name="Bonito G."/>
        </authorList>
    </citation>
    <scope>NUCLEOTIDE SEQUENCE</scope>
    <source>
        <strain evidence="8">KOD948</strain>
    </source>
</reference>
<keyword evidence="8" id="KW-0378">Hydrolase</keyword>
<evidence type="ECO:0000256" key="3">
    <source>
        <dbReference type="ARBA" id="ARBA00022833"/>
    </source>
</evidence>
<evidence type="ECO:0000256" key="2">
    <source>
        <dbReference type="ARBA" id="ARBA00022771"/>
    </source>
</evidence>
<keyword evidence="2 4" id="KW-0863">Zinc-finger</keyword>
<feature type="compositionally biased region" description="Low complexity" evidence="6">
    <location>
        <begin position="7"/>
        <end position="39"/>
    </location>
</feature>
<feature type="region of interest" description="Disordered" evidence="6">
    <location>
        <begin position="1167"/>
        <end position="1196"/>
    </location>
</feature>
<keyword evidence="5" id="KW-0175">Coiled coil</keyword>
<dbReference type="InterPro" id="IPR036531">
    <property type="entry name" value="Rbsn_Rab-bd_sf"/>
</dbReference>
<feature type="coiled-coil region" evidence="5">
    <location>
        <begin position="796"/>
        <end position="869"/>
    </location>
</feature>
<dbReference type="InterPro" id="IPR011011">
    <property type="entry name" value="Znf_FYVE_PHD"/>
</dbReference>
<feature type="coiled-coil region" evidence="5">
    <location>
        <begin position="699"/>
        <end position="747"/>
    </location>
</feature>
<dbReference type="SMART" id="SM00064">
    <property type="entry name" value="FYVE"/>
    <property type="match status" value="2"/>
</dbReference>
<evidence type="ECO:0000256" key="4">
    <source>
        <dbReference type="PROSITE-ProRule" id="PRU00091"/>
    </source>
</evidence>
<feature type="domain" description="FYVE-type" evidence="7">
    <location>
        <begin position="213"/>
        <end position="277"/>
    </location>
</feature>
<feature type="region of interest" description="Disordered" evidence="6">
    <location>
        <begin position="175"/>
        <end position="194"/>
    </location>
</feature>
<sequence length="1660" mass="188634">METNAASPGHLHGRSSSSSQLHPQQHLHQQQQQHQVSRSITISRRQFGPPPGARPQSSPVSTSPSSLDARRPTPPPKSPQSRPHATANGNRSPNHAPPSNVACPICNINLRNLAQLNHHLDTIHPEEPDDVKTAVSTFFRNAQKALTKSATTTLKNIPANSSELLRKIQDLDLDTAGPGNSLAGPPPSGGFQGWTDPRADAVVTKRHWVRESDQETCFQSNCDKGLGIRYGRQHCRSCGNMFCEAHSSFQMKLNAQARHDPGGLWCRVCETCFVRAKRAEDSLHAGGVYRNLTTDFMSIRVKSAEKKHLEVNRLEKRIEKLAQIHQQYDSGVSSSPSSSSSTAGFPALSSGSGSMRASGLLRSVTSRGQQLKASEQMIVNWEDDSTVPACYICFSVFNRYGNRKHHCRLCGRVICDNCSKKTPLYLSMSSYPDGSDSVGHTRACKECIHTVFKRREHAADQKRPNAVLKYYGSLMRLKARIDLALPRFQELIAVIGQKSDMHQSHPDYQLAARTRRELLDDFSLFDSISKKIAKLPAHTQHQKQLHTNLYWWATQYLQTNMFPLSVIPKVFSKDSKQQGGPSSTSSSPLPSVSSPGSESTQENEAAIESLAHLAVMEEQRRLVESYIEDATRKRRFDDVKSLKISLEELENEMAAIRSGQRQSDYDSPPFVIRSCVSVKGRTDQHEYYQRWSEIGSRQYRSAKQIVKNQKADIEKLSADNQQLHDDNVKLKRETHEQYQKLAHLEAELLHSQLSTIIRHLGEKERSYEELRIAHEKLLIEPPKVVPAPDKPQRPLEETLTRVMKQNEEEMEKMQSELAAVRNELLEKENAWRESTSHSDLRLADMSNERNKALADLAEARGKADDLSKALVRSDKGIHLIQSQKDKEMSMLKDKNSTFSHRERESDRKIIVLQKEIAELKRSSQSSKSKHTTRSQDSEYIKSVEKKLQDRDRTLADMVKRERELNGQLMWNKPKINDLEKEKNEGLEQLGRLQEELASKDLELLSIRTRATEASEAVKQMADKERDAAIQKMTFSMEHLNRELTQAKSLEDERSKEIEFLKRSIREMEESTADQTLRSRQELDMIKEKEDLVATLKSKVQSLEKGIATFHEAQNLLLQQTKVQQQTIDMQGNELSSLREAHTADQEMAETQQQQLQDMGARNVLLAKIDQSDQETKSRTDDSRAGPMSQASQQDARIAQLERELQAALDRHTHDMKVMAMKLLDVEDKRAALLNKMYAMQKATMGTEIKTESDDEAESPDVWLDIHRAFAIIMALEEQMDSLMEEMGKATTAHEGMLQVNEELRQVLQTTQTANTWLEEKVERLKRDLERREKDLENKMSELSESKGQCQEHASRADLLDQQIQALKHQVEAQMKINAEQQEQLDGRERALNRLDQARKSYDKVYESKINSLKEESASKEKILNAELSRREQGSMQEMHSRMEEFQTSFKRAQRTHELVIDALKDDLQIIQSERDRHKAEVESLRSSFEKAVSEIEYRDAVLHGYIELTEQLQGNPMGLENLRGVQALRDKHEEDIAQMQDLKEALDNQGKIISDYSQNVDLLTNRNENYLHQVQNLGEQLSQERKTRAKELTQFKTQLANKESAIQALERELSERMDSWRRKEAVLAKSSAVAQGSSSAPATPTESVPAAPAPPLPPPP</sequence>
<dbReference type="GO" id="GO:0008270">
    <property type="term" value="F:zinc ion binding"/>
    <property type="evidence" value="ECO:0007669"/>
    <property type="project" value="UniProtKB-KW"/>
</dbReference>
<keyword evidence="9" id="KW-1185">Reference proteome</keyword>
<evidence type="ECO:0000259" key="7">
    <source>
        <dbReference type="PROSITE" id="PS50178"/>
    </source>
</evidence>
<feature type="coiled-coil region" evidence="5">
    <location>
        <begin position="1265"/>
        <end position="1397"/>
    </location>
</feature>
<dbReference type="GO" id="GO:0004180">
    <property type="term" value="F:carboxypeptidase activity"/>
    <property type="evidence" value="ECO:0007669"/>
    <property type="project" value="UniProtKB-KW"/>
</dbReference>
<name>A0A9P6TXP9_9FUNG</name>
<feature type="region of interest" description="Disordered" evidence="6">
    <location>
        <begin position="329"/>
        <end position="355"/>
    </location>
</feature>
<evidence type="ECO:0000256" key="1">
    <source>
        <dbReference type="ARBA" id="ARBA00022723"/>
    </source>
</evidence>
<dbReference type="InterPro" id="IPR013087">
    <property type="entry name" value="Znf_C2H2_type"/>
</dbReference>
<dbReference type="Gene3D" id="3.30.40.10">
    <property type="entry name" value="Zinc/RING finger domain, C3HC4 (zinc finger)"/>
    <property type="match status" value="2"/>
</dbReference>
<feature type="compositionally biased region" description="Basic and acidic residues" evidence="6">
    <location>
        <begin position="933"/>
        <end position="942"/>
    </location>
</feature>
<organism evidence="8 9">
    <name type="scientific">Mortierella polycephala</name>
    <dbReference type="NCBI Taxonomy" id="41804"/>
    <lineage>
        <taxon>Eukaryota</taxon>
        <taxon>Fungi</taxon>
        <taxon>Fungi incertae sedis</taxon>
        <taxon>Mucoromycota</taxon>
        <taxon>Mortierellomycotina</taxon>
        <taxon>Mortierellomycetes</taxon>
        <taxon>Mortierellales</taxon>
        <taxon>Mortierellaceae</taxon>
        <taxon>Mortierella</taxon>
    </lineage>
</organism>
<evidence type="ECO:0000313" key="8">
    <source>
        <dbReference type="EMBL" id="KAG0250650.1"/>
    </source>
</evidence>
<dbReference type="Proteomes" id="UP000726737">
    <property type="component" value="Unassembled WGS sequence"/>
</dbReference>
<dbReference type="InterPro" id="IPR017455">
    <property type="entry name" value="Znf_FYVE-rel"/>
</dbReference>
<feature type="domain" description="FYVE-type" evidence="7">
    <location>
        <begin position="384"/>
        <end position="452"/>
    </location>
</feature>
<feature type="compositionally biased region" description="Low complexity" evidence="6">
    <location>
        <begin position="330"/>
        <end position="350"/>
    </location>
</feature>
<dbReference type="PANTHER" id="PTHR23164:SF30">
    <property type="entry name" value="EARLY ENDOSOME ANTIGEN 1"/>
    <property type="match status" value="1"/>
</dbReference>
<feature type="region of interest" description="Disordered" evidence="6">
    <location>
        <begin position="573"/>
        <end position="604"/>
    </location>
</feature>
<dbReference type="InterPro" id="IPR000306">
    <property type="entry name" value="Znf_FYVE"/>
</dbReference>
<dbReference type="InterPro" id="IPR013083">
    <property type="entry name" value="Znf_RING/FYVE/PHD"/>
</dbReference>
<dbReference type="SUPFAM" id="SSF140125">
    <property type="entry name" value="Rabenosyn-5 Rab-binding domain-like"/>
    <property type="match status" value="1"/>
</dbReference>
<gene>
    <name evidence="8" type="primary">PEP7</name>
    <name evidence="8" type="ORF">BG011_008194</name>
</gene>
<comment type="caution">
    <text evidence="8">The sequence shown here is derived from an EMBL/GenBank/DDBJ whole genome shotgun (WGS) entry which is preliminary data.</text>
</comment>
<accession>A0A9P6TXP9</accession>
<dbReference type="SUPFAM" id="SSF57903">
    <property type="entry name" value="FYVE/PHD zinc finger"/>
    <property type="match status" value="2"/>
</dbReference>
<keyword evidence="3" id="KW-0862">Zinc</keyword>
<feature type="region of interest" description="Disordered" evidence="6">
    <location>
        <begin position="1628"/>
        <end position="1660"/>
    </location>
</feature>
<feature type="coiled-coil region" evidence="5">
    <location>
        <begin position="1460"/>
        <end position="1487"/>
    </location>
</feature>
<feature type="region of interest" description="Disordered" evidence="6">
    <location>
        <begin position="920"/>
        <end position="942"/>
    </location>
</feature>
<dbReference type="PROSITE" id="PS50178">
    <property type="entry name" value="ZF_FYVE"/>
    <property type="match status" value="2"/>
</dbReference>
<dbReference type="OrthoDB" id="166134at2759"/>
<proteinExistence type="predicted"/>